<evidence type="ECO:0000313" key="4">
    <source>
        <dbReference type="Proteomes" id="UP000199645"/>
    </source>
</evidence>
<evidence type="ECO:0000313" key="3">
    <source>
        <dbReference type="EMBL" id="SFE69043.1"/>
    </source>
</evidence>
<gene>
    <name evidence="3" type="ORF">SAMN05421541_10364</name>
</gene>
<dbReference type="EMBL" id="FONV01000003">
    <property type="protein sequence ID" value="SFE69043.1"/>
    <property type="molecule type" value="Genomic_DNA"/>
</dbReference>
<dbReference type="SUPFAM" id="SSF52402">
    <property type="entry name" value="Adenine nucleotide alpha hydrolases-like"/>
    <property type="match status" value="2"/>
</dbReference>
<dbReference type="PRINTS" id="PR01438">
    <property type="entry name" value="UNVRSLSTRESS"/>
</dbReference>
<evidence type="ECO:0000256" key="1">
    <source>
        <dbReference type="ARBA" id="ARBA00008791"/>
    </source>
</evidence>
<evidence type="ECO:0000259" key="2">
    <source>
        <dbReference type="Pfam" id="PF00582"/>
    </source>
</evidence>
<comment type="similarity">
    <text evidence="1">Belongs to the universal stress protein A family.</text>
</comment>
<name>A0A1I2CML1_9ACTN</name>
<keyword evidence="4" id="KW-1185">Reference proteome</keyword>
<dbReference type="STRING" id="35752.SAMN05421541_10364"/>
<protein>
    <submittedName>
        <fullName evidence="3">Nucleotide-binding universal stress protein, UspA family</fullName>
    </submittedName>
</protein>
<dbReference type="InterPro" id="IPR006015">
    <property type="entry name" value="Universal_stress_UspA"/>
</dbReference>
<feature type="domain" description="UspA" evidence="2">
    <location>
        <begin position="153"/>
        <end position="287"/>
    </location>
</feature>
<dbReference type="AlphaFoldDB" id="A0A1I2CML1"/>
<reference evidence="3 4" key="1">
    <citation type="submission" date="2016-10" db="EMBL/GenBank/DDBJ databases">
        <authorList>
            <person name="de Groot N.N."/>
        </authorList>
    </citation>
    <scope>NUCLEOTIDE SEQUENCE [LARGE SCALE GENOMIC DNA]</scope>
    <source>
        <strain evidence="3 4">DSM 43019</strain>
    </source>
</reference>
<organism evidence="3 4">
    <name type="scientific">Actinoplanes philippinensis</name>
    <dbReference type="NCBI Taxonomy" id="35752"/>
    <lineage>
        <taxon>Bacteria</taxon>
        <taxon>Bacillati</taxon>
        <taxon>Actinomycetota</taxon>
        <taxon>Actinomycetes</taxon>
        <taxon>Micromonosporales</taxon>
        <taxon>Micromonosporaceae</taxon>
        <taxon>Actinoplanes</taxon>
    </lineage>
</organism>
<dbReference type="PANTHER" id="PTHR46268:SF6">
    <property type="entry name" value="UNIVERSAL STRESS PROTEIN UP12"/>
    <property type="match status" value="1"/>
</dbReference>
<dbReference type="PANTHER" id="PTHR46268">
    <property type="entry name" value="STRESS RESPONSE PROTEIN NHAX"/>
    <property type="match status" value="1"/>
</dbReference>
<proteinExistence type="inferred from homology"/>
<dbReference type="Proteomes" id="UP000199645">
    <property type="component" value="Unassembled WGS sequence"/>
</dbReference>
<dbReference type="CDD" id="cd00293">
    <property type="entry name" value="USP-like"/>
    <property type="match status" value="1"/>
</dbReference>
<accession>A0A1I2CML1</accession>
<dbReference type="InterPro" id="IPR006016">
    <property type="entry name" value="UspA"/>
</dbReference>
<dbReference type="Pfam" id="PF00582">
    <property type="entry name" value="Usp"/>
    <property type="match status" value="2"/>
</dbReference>
<dbReference type="Gene3D" id="3.40.50.12370">
    <property type="match status" value="1"/>
</dbReference>
<dbReference type="RefSeq" id="WP_177319622.1">
    <property type="nucleotide sequence ID" value="NZ_BOMT01000009.1"/>
</dbReference>
<sequence>MTAPATGPVIVGVDGGPSSADAVTLGGWAATTLETPLVVAAVHPAPSAIGSGRVDAEWISDRRAAAERALDDARALPSPAAEYRVIASSSAAHGLHDLAEELGAALIAVGSAAAAPSSRTFAGSTAERLLAGSVCPVAVAPAGMPTPPGTLGRIGVAYVDTPDGRAALTTAARLAARTGTPLRLVTVVAHGDAARPFLLGSDAERAFLDTARESYEEALRKAAESVPGTPVEWDLRSGDVVESLAEMDDVDVLFCGSRGYGPARRVLLGGVSARLLRRARRPVVVVPRAA</sequence>
<feature type="domain" description="UspA" evidence="2">
    <location>
        <begin position="8"/>
        <end position="140"/>
    </location>
</feature>